<keyword evidence="5" id="KW-1003">Cell membrane</keyword>
<keyword evidence="11" id="KW-0862">Zinc</keyword>
<comment type="catalytic activity">
    <reaction evidence="30">
        <text>1-(9Z,12Z)-octadecadienoyl-sn-glycero-3-phosphocholine + H2O = 1-(9Z,12Z-octadecadienoyl)-sn-glycerol + phosphocholine + H(+)</text>
        <dbReference type="Rhea" id="RHEA:41115"/>
        <dbReference type="ChEBI" id="CHEBI:15377"/>
        <dbReference type="ChEBI" id="CHEBI:15378"/>
        <dbReference type="ChEBI" id="CHEBI:28733"/>
        <dbReference type="ChEBI" id="CHEBI:75561"/>
        <dbReference type="ChEBI" id="CHEBI:295975"/>
    </reaction>
    <physiologicalReaction direction="left-to-right" evidence="30">
        <dbReference type="Rhea" id="RHEA:41116"/>
    </physiologicalReaction>
</comment>
<dbReference type="Pfam" id="PF01663">
    <property type="entry name" value="Phosphodiest"/>
    <property type="match status" value="1"/>
</dbReference>
<dbReference type="OrthoDB" id="9766127at2"/>
<keyword evidence="8" id="KW-0479">Metal-binding</keyword>
<comment type="catalytic activity">
    <reaction evidence="31">
        <text>1-(5Z,8Z,11Z,14Z-eicosatetraenoyl)-sn-glycero-3-phosphocholine + H2O = 1-(5Z,8Z,11Z,14Z-eicosatetraenoyl)-sn-glycerol + phosphocholine + H(+)</text>
        <dbReference type="Rhea" id="RHEA:41003"/>
        <dbReference type="ChEBI" id="CHEBI:15377"/>
        <dbReference type="ChEBI" id="CHEBI:15378"/>
        <dbReference type="ChEBI" id="CHEBI:34071"/>
        <dbReference type="ChEBI" id="CHEBI:74344"/>
        <dbReference type="ChEBI" id="CHEBI:295975"/>
    </reaction>
    <physiologicalReaction direction="left-to-right" evidence="31">
        <dbReference type="Rhea" id="RHEA:41004"/>
    </physiologicalReaction>
</comment>
<comment type="cofactor">
    <cofactor evidence="1">
        <name>Zn(2+)</name>
        <dbReference type="ChEBI" id="CHEBI:29105"/>
    </cofactor>
</comment>
<evidence type="ECO:0000256" key="1">
    <source>
        <dbReference type="ARBA" id="ARBA00001947"/>
    </source>
</evidence>
<organism evidence="35 36">
    <name type="scientific">Vicingus serpentipes</name>
    <dbReference type="NCBI Taxonomy" id="1926625"/>
    <lineage>
        <taxon>Bacteria</taxon>
        <taxon>Pseudomonadati</taxon>
        <taxon>Bacteroidota</taxon>
        <taxon>Flavobacteriia</taxon>
        <taxon>Flavobacteriales</taxon>
        <taxon>Vicingaceae</taxon>
        <taxon>Vicingus</taxon>
    </lineage>
</organism>
<evidence type="ECO:0000256" key="5">
    <source>
        <dbReference type="ARBA" id="ARBA00022475"/>
    </source>
</evidence>
<feature type="signal peptide" evidence="34">
    <location>
        <begin position="1"/>
        <end position="18"/>
    </location>
</feature>
<dbReference type="Gene3D" id="3.40.720.10">
    <property type="entry name" value="Alkaline Phosphatase, subunit A"/>
    <property type="match status" value="1"/>
</dbReference>
<evidence type="ECO:0000256" key="30">
    <source>
        <dbReference type="ARBA" id="ARBA00049092"/>
    </source>
</evidence>
<evidence type="ECO:0000256" key="22">
    <source>
        <dbReference type="ARBA" id="ARBA00047322"/>
    </source>
</evidence>
<dbReference type="CDD" id="cd16016">
    <property type="entry name" value="AP-SPAP"/>
    <property type="match status" value="1"/>
</dbReference>
<gene>
    <name evidence="35" type="ORF">FRY74_10180</name>
</gene>
<dbReference type="PANTHER" id="PTHR10151">
    <property type="entry name" value="ECTONUCLEOTIDE PYROPHOSPHATASE/PHOSPHODIESTERASE"/>
    <property type="match status" value="1"/>
</dbReference>
<dbReference type="PANTHER" id="PTHR10151:SF66">
    <property type="entry name" value="GLYCEROPHOSPHOCHOLINE CHOLINEPHOSPHODIESTERASE ENPP6"/>
    <property type="match status" value="1"/>
</dbReference>
<dbReference type="NCBIfam" id="NF042991">
    <property type="entry name" value="alk_phos_PafA"/>
    <property type="match status" value="1"/>
</dbReference>
<reference evidence="35 36" key="1">
    <citation type="submission" date="2019-08" db="EMBL/GenBank/DDBJ databases">
        <title>Genome of Vicingus serpentipes NCIMB 15042.</title>
        <authorList>
            <person name="Bowman J.P."/>
        </authorList>
    </citation>
    <scope>NUCLEOTIDE SEQUENCE [LARGE SCALE GENOMIC DNA]</scope>
    <source>
        <strain evidence="35 36">NCIMB 15042</strain>
    </source>
</reference>
<dbReference type="RefSeq" id="WP_147101121.1">
    <property type="nucleotide sequence ID" value="NZ_VOOS01000004.1"/>
</dbReference>
<evidence type="ECO:0000256" key="32">
    <source>
        <dbReference type="PIRSR" id="PIRSR031924-50"/>
    </source>
</evidence>
<proteinExistence type="inferred from homology"/>
<comment type="catalytic activity">
    <reaction evidence="26">
        <text>1-tetradecanoyl-sn-glycero-3-phosphocholine + H2O = 1-tetradecanoyl-sn-glycerol + phosphocholine + H(+)</text>
        <dbReference type="Rhea" id="RHEA:40999"/>
        <dbReference type="ChEBI" id="CHEBI:15377"/>
        <dbReference type="ChEBI" id="CHEBI:15378"/>
        <dbReference type="ChEBI" id="CHEBI:64489"/>
        <dbReference type="ChEBI" id="CHEBI:75536"/>
        <dbReference type="ChEBI" id="CHEBI:295975"/>
    </reaction>
    <physiologicalReaction direction="left-to-right" evidence="26">
        <dbReference type="Rhea" id="RHEA:41000"/>
    </physiologicalReaction>
</comment>
<comment type="catalytic activity">
    <reaction evidence="22">
        <text>1-(9Z-octadecenoyl)-sn-glycero-3-phosphocholine + H2O = 1-(9Z-octadecenoyl)-sn-glycerol + phosphocholine + H(+)</text>
        <dbReference type="Rhea" id="RHEA:41091"/>
        <dbReference type="ChEBI" id="CHEBI:15377"/>
        <dbReference type="ChEBI" id="CHEBI:15378"/>
        <dbReference type="ChEBI" id="CHEBI:28610"/>
        <dbReference type="ChEBI" id="CHEBI:75757"/>
        <dbReference type="ChEBI" id="CHEBI:295975"/>
    </reaction>
    <physiologicalReaction direction="left-to-right" evidence="22">
        <dbReference type="Rhea" id="RHEA:41092"/>
    </physiologicalReaction>
</comment>
<keyword evidence="15" id="KW-1015">Disulfide bond</keyword>
<dbReference type="InterPro" id="IPR026263">
    <property type="entry name" value="Alkaline_phosphatase_prok"/>
</dbReference>
<dbReference type="InterPro" id="IPR017850">
    <property type="entry name" value="Alkaline_phosphatase_core_sf"/>
</dbReference>
<evidence type="ECO:0000256" key="33">
    <source>
        <dbReference type="PIRSR" id="PIRSR031924-51"/>
    </source>
</evidence>
<evidence type="ECO:0000256" key="19">
    <source>
        <dbReference type="ARBA" id="ARBA00032556"/>
    </source>
</evidence>
<dbReference type="GO" id="GO:0047390">
    <property type="term" value="F:glycerophosphocholine cholinephosphodiesterase activity"/>
    <property type="evidence" value="ECO:0007669"/>
    <property type="project" value="UniProtKB-EC"/>
</dbReference>
<dbReference type="Gene3D" id="3.30.1360.150">
    <property type="match status" value="1"/>
</dbReference>
<keyword evidence="16" id="KW-0325">Glycoprotein</keyword>
<evidence type="ECO:0000256" key="15">
    <source>
        <dbReference type="ARBA" id="ARBA00023157"/>
    </source>
</evidence>
<name>A0A5C6RS07_9FLAO</name>
<evidence type="ECO:0000256" key="23">
    <source>
        <dbReference type="ARBA" id="ARBA00047482"/>
    </source>
</evidence>
<comment type="subcellular location">
    <subcellularLocation>
        <location evidence="2">Cell membrane</location>
        <topology evidence="2">Lipid-anchor</topology>
        <topology evidence="2">GPI-anchor</topology>
    </subcellularLocation>
</comment>
<comment type="catalytic activity">
    <reaction evidence="23">
        <text>glycero-2-phosphocholine + H2O = phosphocholine + glycerol + H(+)</text>
        <dbReference type="Rhea" id="RHEA:61684"/>
        <dbReference type="ChEBI" id="CHEBI:15377"/>
        <dbReference type="ChEBI" id="CHEBI:15378"/>
        <dbReference type="ChEBI" id="CHEBI:17754"/>
        <dbReference type="ChEBI" id="CHEBI:144950"/>
        <dbReference type="ChEBI" id="CHEBI:295975"/>
    </reaction>
    <physiologicalReaction direction="left-to-right" evidence="23">
        <dbReference type="Rhea" id="RHEA:61685"/>
    </physiologicalReaction>
</comment>
<feature type="active site" description="Phosphothreonine intermediate" evidence="32">
    <location>
        <position position="73"/>
    </location>
</feature>
<evidence type="ECO:0000256" key="2">
    <source>
        <dbReference type="ARBA" id="ARBA00004609"/>
    </source>
</evidence>
<dbReference type="InterPro" id="IPR002591">
    <property type="entry name" value="Phosphodiest/P_Trfase"/>
</dbReference>
<evidence type="ECO:0000256" key="18">
    <source>
        <dbReference type="ARBA" id="ARBA00031167"/>
    </source>
</evidence>
<evidence type="ECO:0000313" key="35">
    <source>
        <dbReference type="EMBL" id="TXB64809.1"/>
    </source>
</evidence>
<evidence type="ECO:0000256" key="9">
    <source>
        <dbReference type="ARBA" id="ARBA00022729"/>
    </source>
</evidence>
<evidence type="ECO:0000256" key="6">
    <source>
        <dbReference type="ARBA" id="ARBA00022553"/>
    </source>
</evidence>
<evidence type="ECO:0000256" key="27">
    <source>
        <dbReference type="ARBA" id="ARBA00048209"/>
    </source>
</evidence>
<dbReference type="GO" id="GO:0005886">
    <property type="term" value="C:plasma membrane"/>
    <property type="evidence" value="ECO:0007669"/>
    <property type="project" value="UniProtKB-SubCell"/>
</dbReference>
<dbReference type="GO" id="GO:0046872">
    <property type="term" value="F:metal ion binding"/>
    <property type="evidence" value="ECO:0007669"/>
    <property type="project" value="UniProtKB-KW"/>
</dbReference>
<keyword evidence="9 34" id="KW-0732">Signal</keyword>
<evidence type="ECO:0000256" key="4">
    <source>
        <dbReference type="ARBA" id="ARBA00012318"/>
    </source>
</evidence>
<keyword evidence="6 32" id="KW-0597">Phosphoprotein</keyword>
<comment type="catalytic activity">
    <reaction evidence="21">
        <text>1-dodecanoyl-sn-glycero-3-phosphocholine + H2O = 1-dodecanoyl-sn-glycerol + phosphocholine + H(+)</text>
        <dbReference type="Rhea" id="RHEA:41127"/>
        <dbReference type="ChEBI" id="CHEBI:15377"/>
        <dbReference type="ChEBI" id="CHEBI:15378"/>
        <dbReference type="ChEBI" id="CHEBI:74966"/>
        <dbReference type="ChEBI" id="CHEBI:75529"/>
        <dbReference type="ChEBI" id="CHEBI:295975"/>
    </reaction>
    <physiologicalReaction direction="left-to-right" evidence="21">
        <dbReference type="Rhea" id="RHEA:41128"/>
    </physiologicalReaction>
</comment>
<keyword evidence="7" id="KW-0336">GPI-anchor</keyword>
<evidence type="ECO:0000256" key="25">
    <source>
        <dbReference type="ARBA" id="ARBA00047600"/>
    </source>
</evidence>
<feature type="chain" id="PRO_5022904051" description="glycerophosphocholine cholinephosphodiesterase" evidence="34">
    <location>
        <begin position="19"/>
        <end position="541"/>
    </location>
</feature>
<evidence type="ECO:0000256" key="24">
    <source>
        <dbReference type="ARBA" id="ARBA00047494"/>
    </source>
</evidence>
<evidence type="ECO:0000256" key="34">
    <source>
        <dbReference type="SAM" id="SignalP"/>
    </source>
</evidence>
<feature type="binding site" evidence="33">
    <location>
        <position position="94"/>
    </location>
    <ligand>
        <name>substrate</name>
    </ligand>
</feature>
<evidence type="ECO:0000256" key="17">
    <source>
        <dbReference type="ARBA" id="ARBA00023288"/>
    </source>
</evidence>
<evidence type="ECO:0000256" key="10">
    <source>
        <dbReference type="ARBA" id="ARBA00022801"/>
    </source>
</evidence>
<keyword evidence="36" id="KW-1185">Reference proteome</keyword>
<dbReference type="SUPFAM" id="SSF53649">
    <property type="entry name" value="Alkaline phosphatase-like"/>
    <property type="match status" value="1"/>
</dbReference>
<evidence type="ECO:0000256" key="21">
    <source>
        <dbReference type="ARBA" id="ARBA00047290"/>
    </source>
</evidence>
<evidence type="ECO:0000256" key="26">
    <source>
        <dbReference type="ARBA" id="ARBA00047779"/>
    </source>
</evidence>
<evidence type="ECO:0000256" key="29">
    <source>
        <dbReference type="ARBA" id="ARBA00048703"/>
    </source>
</evidence>
<evidence type="ECO:0000256" key="16">
    <source>
        <dbReference type="ARBA" id="ARBA00023180"/>
    </source>
</evidence>
<dbReference type="GO" id="GO:0004035">
    <property type="term" value="F:alkaline phosphatase activity"/>
    <property type="evidence" value="ECO:0007669"/>
    <property type="project" value="InterPro"/>
</dbReference>
<dbReference type="GO" id="GO:0016042">
    <property type="term" value="P:lipid catabolic process"/>
    <property type="evidence" value="ECO:0007669"/>
    <property type="project" value="UniProtKB-KW"/>
</dbReference>
<evidence type="ECO:0000256" key="14">
    <source>
        <dbReference type="ARBA" id="ARBA00023136"/>
    </source>
</evidence>
<comment type="catalytic activity">
    <reaction evidence="24">
        <text>a 1-O-alkyl-sn-glycero-3-phosphocholine + H2O = a 1-O-alkyl-sn-glycerol + phosphocholine + H(+)</text>
        <dbReference type="Rhea" id="RHEA:36083"/>
        <dbReference type="ChEBI" id="CHEBI:15377"/>
        <dbReference type="ChEBI" id="CHEBI:15378"/>
        <dbReference type="ChEBI" id="CHEBI:15850"/>
        <dbReference type="ChEBI" id="CHEBI:30909"/>
        <dbReference type="ChEBI" id="CHEBI:295975"/>
    </reaction>
    <physiologicalReaction direction="left-to-right" evidence="24">
        <dbReference type="Rhea" id="RHEA:36084"/>
    </physiologicalReaction>
</comment>
<evidence type="ECO:0000256" key="11">
    <source>
        <dbReference type="ARBA" id="ARBA00022833"/>
    </source>
</evidence>
<comment type="similarity">
    <text evidence="3">Belongs to the nucleotide pyrophosphatase/phosphodiesterase family.</text>
</comment>
<sequence length="541" mass="60228">MKNFILAILLMATTVSNAQNNKPKLVVGIVVDQMRYDYLDRYWNKFGEDGFKKLINNGFNCQNTHYNYMPTYTAPGHASIYSGTTPENHGIIANTWFNKESGKYFYCTEDTTVATLGSGSKNGLMSPKNMITTTITDELKLATNFKGKVIGVSLKDRGAILPAGHKADAAYWYDGGNEGKWISSTYYMNDLPKWVQDVNSKNSANTYLNKPWNTLLPIKDYTESIPDDNHYEGTFTGEEKPIFPHNLPALRDSNSNYSLIKATPFGNTILKEMAIAAIKGEQLGKDDITDFLAISFSSPDYVGHQFGPMSIEVEDTYLRLDRELAEILTLLEAQFKNDEVLIFLTADHGAVNVPQYLIDNHIPAGYFDMKSAAKDLSKKCKTQFGVDSLIRNISNSHVFLDYNRIDANKLNQKKIENAIATWLLDYEGVALTLTRNSLESTKFDEGIASIIQRGFNQNRSGDILFTLESGWIMSGYSTGTTHGSPYQYDTHVPLLWYGAGIAKGETKSKIVIPDIAATLAVMLNIQAPSACTGLPIKELVK</sequence>
<keyword evidence="17" id="KW-0449">Lipoprotein</keyword>
<feature type="binding site" evidence="33">
    <location>
        <begin position="155"/>
        <end position="157"/>
    </location>
    <ligand>
        <name>substrate</name>
    </ligand>
</feature>
<evidence type="ECO:0000256" key="20">
    <source>
        <dbReference type="ARBA" id="ARBA00046203"/>
    </source>
</evidence>
<dbReference type="GO" id="GO:0098552">
    <property type="term" value="C:side of membrane"/>
    <property type="evidence" value="ECO:0007669"/>
    <property type="project" value="UniProtKB-KW"/>
</dbReference>
<evidence type="ECO:0000256" key="13">
    <source>
        <dbReference type="ARBA" id="ARBA00023098"/>
    </source>
</evidence>
<keyword evidence="13" id="KW-0443">Lipid metabolism</keyword>
<dbReference type="AlphaFoldDB" id="A0A5C6RS07"/>
<dbReference type="EMBL" id="VOOS01000004">
    <property type="protein sequence ID" value="TXB64809.1"/>
    <property type="molecule type" value="Genomic_DNA"/>
</dbReference>
<comment type="catalytic activity">
    <reaction evidence="27">
        <text>1-hexadecanoyl-sn-glycero-3-phosphocholine + H2O = 1-hexadecanoyl-sn-glycerol + phosphocholine + H(+)</text>
        <dbReference type="Rhea" id="RHEA:41119"/>
        <dbReference type="ChEBI" id="CHEBI:15377"/>
        <dbReference type="ChEBI" id="CHEBI:15378"/>
        <dbReference type="ChEBI" id="CHEBI:72998"/>
        <dbReference type="ChEBI" id="CHEBI:75542"/>
        <dbReference type="ChEBI" id="CHEBI:295975"/>
    </reaction>
    <physiologicalReaction direction="left-to-right" evidence="27">
        <dbReference type="Rhea" id="RHEA:41120"/>
    </physiologicalReaction>
</comment>
<evidence type="ECO:0000256" key="31">
    <source>
        <dbReference type="ARBA" id="ARBA00049320"/>
    </source>
</evidence>
<dbReference type="PIRSF" id="PIRSF031924">
    <property type="entry name" value="Pi-irrepressible_AP"/>
    <property type="match status" value="1"/>
</dbReference>
<evidence type="ECO:0000256" key="28">
    <source>
        <dbReference type="ARBA" id="ARBA00048234"/>
    </source>
</evidence>
<evidence type="ECO:0000313" key="36">
    <source>
        <dbReference type="Proteomes" id="UP000321721"/>
    </source>
</evidence>
<evidence type="ECO:0000256" key="8">
    <source>
        <dbReference type="ARBA" id="ARBA00022723"/>
    </source>
</evidence>
<comment type="catalytic activity">
    <reaction evidence="28">
        <text>sphing-4-enine-phosphocholine + H2O = sphing-4-enine + phosphocholine + H(+)</text>
        <dbReference type="Rhea" id="RHEA:41095"/>
        <dbReference type="ChEBI" id="CHEBI:15377"/>
        <dbReference type="ChEBI" id="CHEBI:15378"/>
        <dbReference type="ChEBI" id="CHEBI:57756"/>
        <dbReference type="ChEBI" id="CHEBI:58906"/>
        <dbReference type="ChEBI" id="CHEBI:295975"/>
    </reaction>
    <physiologicalReaction direction="left-to-right" evidence="28">
        <dbReference type="Rhea" id="RHEA:41096"/>
    </physiologicalReaction>
</comment>
<dbReference type="EC" id="3.1.4.38" evidence="4"/>
<comment type="caution">
    <text evidence="35">The sequence shown here is derived from an EMBL/GenBank/DDBJ whole genome shotgun (WGS) entry which is preliminary data.</text>
</comment>
<keyword evidence="14" id="KW-0472">Membrane</keyword>
<keyword evidence="10" id="KW-0378">Hydrolase</keyword>
<accession>A0A5C6RS07</accession>
<evidence type="ECO:0000256" key="12">
    <source>
        <dbReference type="ARBA" id="ARBA00022963"/>
    </source>
</evidence>
<evidence type="ECO:0000256" key="3">
    <source>
        <dbReference type="ARBA" id="ARBA00010594"/>
    </source>
</evidence>
<comment type="function">
    <text evidence="20">Choline-specific glycerophosphodiesterase that hydrolyzes glycerophosphocholine (GPC) and lysophosphatidylcholine (LPC) and contributes to supplying choline to the cells. Has a preference for LPC with short (12:0 and 14:0) or polyunsaturated (18:2 and 20:4) fatty acids. In vitro, hydrolyzes only choline-containing lysophospholipids, such as sphingosylphosphorylcholine (SPC), platelet-activating factor (PAF) and lysoPAF, but not other lysophospholipids.</text>
</comment>
<keyword evidence="12" id="KW-0442">Lipid degradation</keyword>
<dbReference type="Proteomes" id="UP000321721">
    <property type="component" value="Unassembled WGS sequence"/>
</dbReference>
<comment type="catalytic activity">
    <reaction evidence="25">
        <text>a 1-acyl-sn-glycero-3-phosphocholine + H2O = a 1-acyl-sn-glycerol + phosphocholine + H(+)</text>
        <dbReference type="Rhea" id="RHEA:44720"/>
        <dbReference type="ChEBI" id="CHEBI:15377"/>
        <dbReference type="ChEBI" id="CHEBI:15378"/>
        <dbReference type="ChEBI" id="CHEBI:58168"/>
        <dbReference type="ChEBI" id="CHEBI:64683"/>
        <dbReference type="ChEBI" id="CHEBI:295975"/>
    </reaction>
    <physiologicalReaction direction="left-to-right" evidence="25">
        <dbReference type="Rhea" id="RHEA:44721"/>
    </physiologicalReaction>
</comment>
<evidence type="ECO:0000256" key="7">
    <source>
        <dbReference type="ARBA" id="ARBA00022622"/>
    </source>
</evidence>
<protein>
    <recommendedName>
        <fullName evidence="4">glycerophosphocholine cholinephosphodiesterase</fullName>
        <ecNumber evidence="4">3.1.4.38</ecNumber>
    </recommendedName>
    <alternativeName>
        <fullName evidence="19">Choline-specific glycerophosphodiester phosphodiesterase</fullName>
    </alternativeName>
    <alternativeName>
        <fullName evidence="18">Ectonucleotide pyrophosphatase/phosphodiesterase family member 6</fullName>
    </alternativeName>
</protein>
<comment type="catalytic activity">
    <reaction evidence="29">
        <text>sn-glycerol 3-phosphocholine + H2O = phosphocholine + glycerol + H(+)</text>
        <dbReference type="Rhea" id="RHEA:19545"/>
        <dbReference type="ChEBI" id="CHEBI:15377"/>
        <dbReference type="ChEBI" id="CHEBI:15378"/>
        <dbReference type="ChEBI" id="CHEBI:16870"/>
        <dbReference type="ChEBI" id="CHEBI:17754"/>
        <dbReference type="ChEBI" id="CHEBI:295975"/>
        <dbReference type="EC" id="3.1.4.38"/>
    </reaction>
    <physiologicalReaction direction="left-to-right" evidence="29">
        <dbReference type="Rhea" id="RHEA:19546"/>
    </physiologicalReaction>
</comment>